<dbReference type="Proteomes" id="UP000237819">
    <property type="component" value="Unassembled WGS sequence"/>
</dbReference>
<gene>
    <name evidence="4" type="ORF">C5Y93_11000</name>
</gene>
<dbReference type="AlphaFoldDB" id="A0A2S8GNU3"/>
<dbReference type="EMBL" id="PUHZ01000011">
    <property type="protein sequence ID" value="PQO46095.1"/>
    <property type="molecule type" value="Genomic_DNA"/>
</dbReference>
<comment type="caution">
    <text evidence="4">The sequence shown here is derived from an EMBL/GenBank/DDBJ whole genome shotgun (WGS) entry which is preliminary data.</text>
</comment>
<dbReference type="Gene3D" id="3.40.109.10">
    <property type="entry name" value="NADH Oxidase"/>
    <property type="match status" value="1"/>
</dbReference>
<organism evidence="4 5">
    <name type="scientific">Blastopirellula marina</name>
    <dbReference type="NCBI Taxonomy" id="124"/>
    <lineage>
        <taxon>Bacteria</taxon>
        <taxon>Pseudomonadati</taxon>
        <taxon>Planctomycetota</taxon>
        <taxon>Planctomycetia</taxon>
        <taxon>Pirellulales</taxon>
        <taxon>Pirellulaceae</taxon>
        <taxon>Blastopirellula</taxon>
    </lineage>
</organism>
<comment type="similarity">
    <text evidence="1">Belongs to the nitroreductase family.</text>
</comment>
<sequence length="200" mass="22108">MTKEAHPEYPIHDLIANRWSPYAFDDRSVSEEDLCSVLEAARWAPSSYNEQPWAFIVATKDNPAEHEKIVSCLVEGNQPWAKAAPVLMLGCVFYQFNRNGKPNPAAEHDLGLASGNLTLEATARGLYVHQMIGIEPAKAKEVFGLPDGVEAKTGLALGYVADPSVLPEGYKERDLAPRERKPLKDFVFTGKWGEATKLVK</sequence>
<accession>A0A2S8GNU3</accession>
<name>A0A2S8GNU3_9BACT</name>
<dbReference type="SUPFAM" id="SSF55469">
    <property type="entry name" value="FMN-dependent nitroreductase-like"/>
    <property type="match status" value="1"/>
</dbReference>
<dbReference type="InterPro" id="IPR029479">
    <property type="entry name" value="Nitroreductase"/>
</dbReference>
<feature type="domain" description="Nitroreductase" evidence="3">
    <location>
        <begin position="74"/>
        <end position="159"/>
    </location>
</feature>
<evidence type="ECO:0000313" key="5">
    <source>
        <dbReference type="Proteomes" id="UP000237819"/>
    </source>
</evidence>
<feature type="domain" description="Nitroreductase" evidence="3">
    <location>
        <begin position="15"/>
        <end position="60"/>
    </location>
</feature>
<dbReference type="Pfam" id="PF00881">
    <property type="entry name" value="Nitroreductase"/>
    <property type="match status" value="2"/>
</dbReference>
<dbReference type="OrthoDB" id="9782629at2"/>
<dbReference type="GO" id="GO:0016491">
    <property type="term" value="F:oxidoreductase activity"/>
    <property type="evidence" value="ECO:0007669"/>
    <property type="project" value="UniProtKB-KW"/>
</dbReference>
<evidence type="ECO:0000256" key="1">
    <source>
        <dbReference type="ARBA" id="ARBA00007118"/>
    </source>
</evidence>
<protein>
    <submittedName>
        <fullName evidence="4">Nitroreductase</fullName>
    </submittedName>
</protein>
<evidence type="ECO:0000259" key="3">
    <source>
        <dbReference type="Pfam" id="PF00881"/>
    </source>
</evidence>
<dbReference type="PANTHER" id="PTHR43673:SF10">
    <property type="entry name" value="NADH DEHYDROGENASE_NAD(P)H NITROREDUCTASE XCC3605-RELATED"/>
    <property type="match status" value="1"/>
</dbReference>
<evidence type="ECO:0000256" key="2">
    <source>
        <dbReference type="ARBA" id="ARBA00023002"/>
    </source>
</evidence>
<dbReference type="RefSeq" id="WP_105335473.1">
    <property type="nucleotide sequence ID" value="NZ_PUHZ01000011.1"/>
</dbReference>
<reference evidence="4 5" key="1">
    <citation type="submission" date="2018-02" db="EMBL/GenBank/DDBJ databases">
        <title>Comparative genomes isolates from brazilian mangrove.</title>
        <authorList>
            <person name="Araujo J.E."/>
            <person name="Taketani R.G."/>
            <person name="Silva M.C.P."/>
            <person name="Loureco M.V."/>
            <person name="Andreote F.D."/>
        </authorList>
    </citation>
    <scope>NUCLEOTIDE SEQUENCE [LARGE SCALE GENOMIC DNA]</scope>
    <source>
        <strain evidence="4 5">Nap-Phe MGV</strain>
    </source>
</reference>
<dbReference type="PANTHER" id="PTHR43673">
    <property type="entry name" value="NAD(P)H NITROREDUCTASE YDGI-RELATED"/>
    <property type="match status" value="1"/>
</dbReference>
<dbReference type="CDD" id="cd02138">
    <property type="entry name" value="TdsD-like"/>
    <property type="match status" value="1"/>
</dbReference>
<keyword evidence="2" id="KW-0560">Oxidoreductase</keyword>
<dbReference type="InterPro" id="IPR000415">
    <property type="entry name" value="Nitroreductase-like"/>
</dbReference>
<proteinExistence type="inferred from homology"/>
<evidence type="ECO:0000313" key="4">
    <source>
        <dbReference type="EMBL" id="PQO46095.1"/>
    </source>
</evidence>